<reference evidence="5 6" key="1">
    <citation type="submission" date="2015-09" db="EMBL/GenBank/DDBJ databases">
        <title>Draft genome of the parasitic nematode Teladorsagia circumcincta isolate WARC Sus (inbred).</title>
        <authorList>
            <person name="Mitreva M."/>
        </authorList>
    </citation>
    <scope>NUCLEOTIDE SEQUENCE [LARGE SCALE GENOMIC DNA]</scope>
    <source>
        <strain evidence="5 6">S</strain>
    </source>
</reference>
<dbReference type="Pfam" id="PF00108">
    <property type="entry name" value="Thiolase_N"/>
    <property type="match status" value="1"/>
</dbReference>
<dbReference type="InterPro" id="IPR020615">
    <property type="entry name" value="Thiolase_acyl_enz_int_AS"/>
</dbReference>
<dbReference type="PANTHER" id="PTHR18919">
    <property type="entry name" value="ACETYL-COA C-ACYLTRANSFERASE"/>
    <property type="match status" value="1"/>
</dbReference>
<feature type="domain" description="Thiolase N-terminal" evidence="4">
    <location>
        <begin position="29"/>
        <end position="151"/>
    </location>
</feature>
<evidence type="ECO:0000259" key="4">
    <source>
        <dbReference type="Pfam" id="PF00108"/>
    </source>
</evidence>
<dbReference type="EMBL" id="KZ346596">
    <property type="protein sequence ID" value="PIO69582.1"/>
    <property type="molecule type" value="Genomic_DNA"/>
</dbReference>
<dbReference type="Gene3D" id="3.40.47.10">
    <property type="match status" value="2"/>
</dbReference>
<organism evidence="5 6">
    <name type="scientific">Teladorsagia circumcincta</name>
    <name type="common">Brown stomach worm</name>
    <name type="synonym">Ostertagia circumcincta</name>
    <dbReference type="NCBI Taxonomy" id="45464"/>
    <lineage>
        <taxon>Eukaryota</taxon>
        <taxon>Metazoa</taxon>
        <taxon>Ecdysozoa</taxon>
        <taxon>Nematoda</taxon>
        <taxon>Chromadorea</taxon>
        <taxon>Rhabditida</taxon>
        <taxon>Rhabditina</taxon>
        <taxon>Rhabditomorpha</taxon>
        <taxon>Strongyloidea</taxon>
        <taxon>Trichostrongylidae</taxon>
        <taxon>Teladorsagia</taxon>
    </lineage>
</organism>
<evidence type="ECO:0000313" key="6">
    <source>
        <dbReference type="Proteomes" id="UP000230423"/>
    </source>
</evidence>
<keyword evidence="3" id="KW-0012">Acyltransferase</keyword>
<evidence type="ECO:0000256" key="2">
    <source>
        <dbReference type="ARBA" id="ARBA00022679"/>
    </source>
</evidence>
<proteinExistence type="inferred from homology"/>
<protein>
    <submittedName>
        <fullName evidence="5">Thiolase protein</fullName>
    </submittedName>
</protein>
<keyword evidence="2" id="KW-0808">Transferase</keyword>
<accession>A0A2G9UIN1</accession>
<dbReference type="PROSITE" id="PS00098">
    <property type="entry name" value="THIOLASE_1"/>
    <property type="match status" value="1"/>
</dbReference>
<dbReference type="SUPFAM" id="SSF53901">
    <property type="entry name" value="Thiolase-like"/>
    <property type="match status" value="1"/>
</dbReference>
<gene>
    <name evidence="5" type="ORF">TELCIR_08585</name>
</gene>
<dbReference type="GO" id="GO:0005739">
    <property type="term" value="C:mitochondrion"/>
    <property type="evidence" value="ECO:0007669"/>
    <property type="project" value="TreeGrafter"/>
</dbReference>
<evidence type="ECO:0000256" key="1">
    <source>
        <dbReference type="ARBA" id="ARBA00010982"/>
    </source>
</evidence>
<dbReference type="AlphaFoldDB" id="A0A2G9UIN1"/>
<dbReference type="GO" id="GO:0003985">
    <property type="term" value="F:acetyl-CoA C-acetyltransferase activity"/>
    <property type="evidence" value="ECO:0007669"/>
    <property type="project" value="TreeGrafter"/>
</dbReference>
<name>A0A2G9UIN1_TELCI</name>
<evidence type="ECO:0000256" key="3">
    <source>
        <dbReference type="ARBA" id="ARBA00023315"/>
    </source>
</evidence>
<keyword evidence="6" id="KW-1185">Reference proteome</keyword>
<sequence>MIVFRFAGGCSDNPLLCNPPMLVSRQEEVFIIGAARTPVGSFRSQLASLSAPQLGSVAIKAAVERGGLKPEDVQEVYMGQVCQANVGQAPARQASLGAGLKVSTIVTTVNKVCSSGLKSIMLAAQQIQTGQQNVVIGGGMESMSQVPFYLPRGDTTYGGLQLVLCLIMITSNGLSPNDIEETLVGAVLTANCGQNVARQVAIAIGA</sequence>
<dbReference type="PANTHER" id="PTHR18919:SF156">
    <property type="entry name" value="ACETYL-COA ACETYLTRANSFERASE, MITOCHONDRIAL"/>
    <property type="match status" value="1"/>
</dbReference>
<dbReference type="GO" id="GO:0006635">
    <property type="term" value="P:fatty acid beta-oxidation"/>
    <property type="evidence" value="ECO:0007669"/>
    <property type="project" value="TreeGrafter"/>
</dbReference>
<dbReference type="Proteomes" id="UP000230423">
    <property type="component" value="Unassembled WGS sequence"/>
</dbReference>
<comment type="similarity">
    <text evidence="1">Belongs to the thiolase-like superfamily. Thiolase family.</text>
</comment>
<dbReference type="OrthoDB" id="5404651at2759"/>
<dbReference type="InterPro" id="IPR016039">
    <property type="entry name" value="Thiolase-like"/>
</dbReference>
<dbReference type="InterPro" id="IPR020616">
    <property type="entry name" value="Thiolase_N"/>
</dbReference>
<evidence type="ECO:0000313" key="5">
    <source>
        <dbReference type="EMBL" id="PIO69582.1"/>
    </source>
</evidence>